<reference evidence="2" key="1">
    <citation type="submission" date="2020-03" db="EMBL/GenBank/DDBJ databases">
        <title>The deep terrestrial virosphere.</title>
        <authorList>
            <person name="Holmfeldt K."/>
            <person name="Nilsson E."/>
            <person name="Simone D."/>
            <person name="Lopez-Fernandez M."/>
            <person name="Wu X."/>
            <person name="de Brujin I."/>
            <person name="Lundin D."/>
            <person name="Andersson A."/>
            <person name="Bertilsson S."/>
            <person name="Dopson M."/>
        </authorList>
    </citation>
    <scope>NUCLEOTIDE SEQUENCE</scope>
    <source>
        <strain evidence="2">MM415B03115</strain>
    </source>
</reference>
<dbReference type="Pfam" id="PF16510">
    <property type="entry name" value="P22_portal"/>
    <property type="match status" value="1"/>
</dbReference>
<organism evidence="2">
    <name type="scientific">viral metagenome</name>
    <dbReference type="NCBI Taxonomy" id="1070528"/>
    <lineage>
        <taxon>unclassified sequences</taxon>
        <taxon>metagenomes</taxon>
        <taxon>organismal metagenomes</taxon>
    </lineage>
</organism>
<evidence type="ECO:0008006" key="3">
    <source>
        <dbReference type="Google" id="ProtNLM"/>
    </source>
</evidence>
<evidence type="ECO:0000256" key="1">
    <source>
        <dbReference type="SAM" id="MobiDB-lite"/>
    </source>
</evidence>
<protein>
    <recommendedName>
        <fullName evidence="3">Portal protein</fullName>
    </recommendedName>
</protein>
<feature type="region of interest" description="Disordered" evidence="1">
    <location>
        <begin position="731"/>
        <end position="754"/>
    </location>
</feature>
<proteinExistence type="predicted"/>
<dbReference type="EMBL" id="MT142662">
    <property type="protein sequence ID" value="QJA86834.1"/>
    <property type="molecule type" value="Genomic_DNA"/>
</dbReference>
<dbReference type="InterPro" id="IPR032427">
    <property type="entry name" value="P22_portal"/>
</dbReference>
<name>A0A6M3KZJ7_9ZZZZ</name>
<sequence length="754" mass="84417">MKNAPRTVENWRQRTEELVPKEGDESVGRACWEMLDQVIRYKISIGLHAQMKKFYSLRKNVHFKGELKGSGLVSANMLGTIHERTVNLLTDNNPTFEASKTGEAAEGENVDIILHASDHWWSESEQQSLLEESISNGELYGVTFEKGVWNAKLNYPLGDFETIVIDPIYCGLYPTRSKEVEKAQAILHYEPVSVWELKRRFPKFADKIQADNEYIKELGDDRRTVTGDSGKSGGWKSVVSGIVRSMGGLVGVTESDESQETLLLEVWVKDYTRVKRVDRKPIMDDQQRETGQDEEVETENLVFKYPGCIRRIRSCNGGELVLDDTPNPCINPQLDPEVAQKTYLYDNFPFSKTQSVKDTVTGMGIPQYGQLEGLQREFDIALSKFNVWCKASTPILINPADSGLANSEFEMGNTPNIVNPADYLIGAAIRWVDPPPVPGDILKAIELYKDLIYQVAGAFDLDQAQNTGRNVIAYKAIAALLERTTTMLRGKVRAYGKMIRTRGRMYLSFAQNFYERPRWISYSEDGEDVSVQVNREQLMFPANLKVVSGSTMPVSRVQRREEALELFKMQGIDLDELHARLETPNRKALIGRMKEGPIGAFVQRLGAMGIPPQLLQLFAELGQMDDKAFQKKAEKGEIPQVGEVLQAMAQGGPPDDPEKAAQAQEADAKVEESMAKVEVARANVGLIREKTISERVDQWVSTEGVGLDKEKLKIERAAIINDMAAQTAAENFASKKGGQGPYREKGMSSNNKRA</sequence>
<dbReference type="AlphaFoldDB" id="A0A6M3KZJ7"/>
<gene>
    <name evidence="2" type="ORF">MM415B03115_0005</name>
</gene>
<accession>A0A6M3KZJ7</accession>
<evidence type="ECO:0000313" key="2">
    <source>
        <dbReference type="EMBL" id="QJA86834.1"/>
    </source>
</evidence>